<dbReference type="Proteomes" id="UP000177629">
    <property type="component" value="Unassembled WGS sequence"/>
</dbReference>
<dbReference type="EMBL" id="MHSS01000013">
    <property type="protein sequence ID" value="OHA47864.1"/>
    <property type="molecule type" value="Genomic_DNA"/>
</dbReference>
<comment type="caution">
    <text evidence="1">The sequence shown here is derived from an EMBL/GenBank/DDBJ whole genome shotgun (WGS) entry which is preliminary data.</text>
</comment>
<reference evidence="1 2" key="1">
    <citation type="journal article" date="2016" name="Nat. Commun.">
        <title>Thousands of microbial genomes shed light on interconnected biogeochemical processes in an aquifer system.</title>
        <authorList>
            <person name="Anantharaman K."/>
            <person name="Brown C.T."/>
            <person name="Hug L.A."/>
            <person name="Sharon I."/>
            <person name="Castelle C.J."/>
            <person name="Probst A.J."/>
            <person name="Thomas B.C."/>
            <person name="Singh A."/>
            <person name="Wilkins M.J."/>
            <person name="Karaoz U."/>
            <person name="Brodie E.L."/>
            <person name="Williams K.H."/>
            <person name="Hubbard S.S."/>
            <person name="Banfield J.F."/>
        </authorList>
    </citation>
    <scope>NUCLEOTIDE SEQUENCE [LARGE SCALE GENOMIC DNA]</scope>
</reference>
<organism evidence="1 2">
    <name type="scientific">Candidatus Terrybacteria bacterium RIFCSPHIGHO2_01_FULL_48_17</name>
    <dbReference type="NCBI Taxonomy" id="1802362"/>
    <lineage>
        <taxon>Bacteria</taxon>
        <taxon>Candidatus Terryibacteriota</taxon>
    </lineage>
</organism>
<sequence>MRAIYTGMGNVDPICDECAARCRPGTKFYDIPDDTCSFCWKNRNVASCIRCKTSTLYYGIWSVPRFEGKLGTGREQWDKFLGIIKVALCKQCFIDGWTLLHSYALGDQVIVFQGTKIWEYPKFSDADLLLKE</sequence>
<evidence type="ECO:0000313" key="2">
    <source>
        <dbReference type="Proteomes" id="UP000177629"/>
    </source>
</evidence>
<protein>
    <submittedName>
        <fullName evidence="1">Uncharacterized protein</fullName>
    </submittedName>
</protein>
<evidence type="ECO:0000313" key="1">
    <source>
        <dbReference type="EMBL" id="OHA47864.1"/>
    </source>
</evidence>
<proteinExistence type="predicted"/>
<name>A0A1G2PHQ7_9BACT</name>
<gene>
    <name evidence="1" type="ORF">A2806_02375</name>
</gene>
<accession>A0A1G2PHQ7</accession>
<dbReference type="AlphaFoldDB" id="A0A1G2PHQ7"/>